<name>A0A4R8TGQ2_9PEZI</name>
<dbReference type="Proteomes" id="UP000295604">
    <property type="component" value="Unassembled WGS sequence"/>
</dbReference>
<dbReference type="EMBL" id="QAPF01000085">
    <property type="protein sequence ID" value="TEA17534.1"/>
    <property type="molecule type" value="Genomic_DNA"/>
</dbReference>
<protein>
    <submittedName>
        <fullName evidence="1">Uncharacterized protein</fullName>
    </submittedName>
</protein>
<dbReference type="AlphaFoldDB" id="A0A4R8TGQ2"/>
<gene>
    <name evidence="1" type="ORF">C8034_v012295</name>
</gene>
<keyword evidence="2" id="KW-1185">Reference proteome</keyword>
<evidence type="ECO:0000313" key="1">
    <source>
        <dbReference type="EMBL" id="TEA17534.1"/>
    </source>
</evidence>
<proteinExistence type="predicted"/>
<sequence>MSSCEVDSSFESLQKSKESSEHYTAWYDDRKTTFPSSLRVQKKPGYKLKNEVPTICPAVHDSPEKVTASKLRT</sequence>
<reference evidence="1 2" key="1">
    <citation type="submission" date="2018-11" db="EMBL/GenBank/DDBJ databases">
        <title>Genome sequence and assembly of Colletotrichum sidae.</title>
        <authorList>
            <person name="Gan P."/>
            <person name="Shirasu K."/>
        </authorList>
    </citation>
    <scope>NUCLEOTIDE SEQUENCE [LARGE SCALE GENOMIC DNA]</scope>
    <source>
        <strain evidence="1 2">CBS 518.97</strain>
    </source>
</reference>
<accession>A0A4R8TGQ2</accession>
<organism evidence="1 2">
    <name type="scientific">Colletotrichum sidae</name>
    <dbReference type="NCBI Taxonomy" id="1347389"/>
    <lineage>
        <taxon>Eukaryota</taxon>
        <taxon>Fungi</taxon>
        <taxon>Dikarya</taxon>
        <taxon>Ascomycota</taxon>
        <taxon>Pezizomycotina</taxon>
        <taxon>Sordariomycetes</taxon>
        <taxon>Hypocreomycetidae</taxon>
        <taxon>Glomerellales</taxon>
        <taxon>Glomerellaceae</taxon>
        <taxon>Colletotrichum</taxon>
        <taxon>Colletotrichum orbiculare species complex</taxon>
    </lineage>
</organism>
<comment type="caution">
    <text evidence="1">The sequence shown here is derived from an EMBL/GenBank/DDBJ whole genome shotgun (WGS) entry which is preliminary data.</text>
</comment>
<evidence type="ECO:0000313" key="2">
    <source>
        <dbReference type="Proteomes" id="UP000295604"/>
    </source>
</evidence>